<evidence type="ECO:0000313" key="8">
    <source>
        <dbReference type="EMBL" id="MCZ4280163.1"/>
    </source>
</evidence>
<feature type="transmembrane region" description="Helical" evidence="6">
    <location>
        <begin position="33"/>
        <end position="53"/>
    </location>
</feature>
<keyword evidence="4 6" id="KW-1133">Transmembrane helix</keyword>
<protein>
    <submittedName>
        <fullName evidence="8">RDD family protein</fullName>
    </submittedName>
</protein>
<proteinExistence type="predicted"/>
<keyword evidence="9" id="KW-1185">Reference proteome</keyword>
<keyword evidence="3 6" id="KW-0812">Transmembrane</keyword>
<dbReference type="InterPro" id="IPR010432">
    <property type="entry name" value="RDD"/>
</dbReference>
<organism evidence="8 9">
    <name type="scientific">Kiloniella laminariae</name>
    <dbReference type="NCBI Taxonomy" id="454162"/>
    <lineage>
        <taxon>Bacteria</taxon>
        <taxon>Pseudomonadati</taxon>
        <taxon>Pseudomonadota</taxon>
        <taxon>Alphaproteobacteria</taxon>
        <taxon>Rhodospirillales</taxon>
        <taxon>Kiloniellaceae</taxon>
        <taxon>Kiloniella</taxon>
    </lineage>
</organism>
<sequence>MKDLPSLSLKASARQITLTVRPSDVEGVPLKRALAYLIDFCFLAVLGLAAFFAGMIINIISLWLLSPLVATALALLPLAYHSYFLSQKGATPGMKIMGIKMVTLEGRKPSLLHAAITTVIFYVTVPVTSFLVLLVILFNDEQRTLHDILTGTVVVREHSVLETTL</sequence>
<evidence type="ECO:0000256" key="1">
    <source>
        <dbReference type="ARBA" id="ARBA00004651"/>
    </source>
</evidence>
<evidence type="ECO:0000256" key="4">
    <source>
        <dbReference type="ARBA" id="ARBA00022989"/>
    </source>
</evidence>
<evidence type="ECO:0000256" key="5">
    <source>
        <dbReference type="ARBA" id="ARBA00023136"/>
    </source>
</evidence>
<name>A0ABT4LGC5_9PROT</name>
<dbReference type="Pfam" id="PF06271">
    <property type="entry name" value="RDD"/>
    <property type="match status" value="1"/>
</dbReference>
<evidence type="ECO:0000256" key="6">
    <source>
        <dbReference type="SAM" id="Phobius"/>
    </source>
</evidence>
<dbReference type="PANTHER" id="PTHR36115">
    <property type="entry name" value="PROLINE-RICH ANTIGEN HOMOLOG-RELATED"/>
    <property type="match status" value="1"/>
</dbReference>
<feature type="domain" description="RDD" evidence="7">
    <location>
        <begin position="29"/>
        <end position="150"/>
    </location>
</feature>
<comment type="subcellular location">
    <subcellularLocation>
        <location evidence="1">Cell membrane</location>
        <topology evidence="1">Multi-pass membrane protein</topology>
    </subcellularLocation>
</comment>
<keyword evidence="2" id="KW-1003">Cell membrane</keyword>
<comment type="caution">
    <text evidence="8">The sequence shown here is derived from an EMBL/GenBank/DDBJ whole genome shotgun (WGS) entry which is preliminary data.</text>
</comment>
<evidence type="ECO:0000256" key="3">
    <source>
        <dbReference type="ARBA" id="ARBA00022692"/>
    </source>
</evidence>
<gene>
    <name evidence="8" type="ORF">O4H49_05215</name>
</gene>
<dbReference type="EMBL" id="JAPWGY010000002">
    <property type="protein sequence ID" value="MCZ4280163.1"/>
    <property type="molecule type" value="Genomic_DNA"/>
</dbReference>
<feature type="transmembrane region" description="Helical" evidence="6">
    <location>
        <begin position="60"/>
        <end position="80"/>
    </location>
</feature>
<dbReference type="InterPro" id="IPR051791">
    <property type="entry name" value="Pra-immunoreactive"/>
</dbReference>
<keyword evidence="5 6" id="KW-0472">Membrane</keyword>
<dbReference type="Proteomes" id="UP001069802">
    <property type="component" value="Unassembled WGS sequence"/>
</dbReference>
<reference evidence="8" key="1">
    <citation type="submission" date="2022-12" db="EMBL/GenBank/DDBJ databases">
        <title>Bacterial isolates from different developmental stages of Nematostella vectensis.</title>
        <authorList>
            <person name="Fraune S."/>
        </authorList>
    </citation>
    <scope>NUCLEOTIDE SEQUENCE</scope>
    <source>
        <strain evidence="8">G21630-S1</strain>
    </source>
</reference>
<accession>A0ABT4LGC5</accession>
<dbReference type="RefSeq" id="WP_269422374.1">
    <property type="nucleotide sequence ID" value="NZ_JAPWGY010000002.1"/>
</dbReference>
<evidence type="ECO:0000313" key="9">
    <source>
        <dbReference type="Proteomes" id="UP001069802"/>
    </source>
</evidence>
<feature type="transmembrane region" description="Helical" evidence="6">
    <location>
        <begin position="111"/>
        <end position="138"/>
    </location>
</feature>
<evidence type="ECO:0000256" key="2">
    <source>
        <dbReference type="ARBA" id="ARBA00022475"/>
    </source>
</evidence>
<evidence type="ECO:0000259" key="7">
    <source>
        <dbReference type="Pfam" id="PF06271"/>
    </source>
</evidence>